<dbReference type="InterPro" id="IPR029052">
    <property type="entry name" value="Metallo-depent_PP-like"/>
</dbReference>
<evidence type="ECO:0000256" key="1">
    <source>
        <dbReference type="SAM" id="Phobius"/>
    </source>
</evidence>
<dbReference type="PRINTS" id="PR00114">
    <property type="entry name" value="STPHPHTASE"/>
</dbReference>
<dbReference type="EMBL" id="KV454410">
    <property type="protein sequence ID" value="ODQ65426.1"/>
    <property type="molecule type" value="Genomic_DNA"/>
</dbReference>
<keyword evidence="1" id="KW-0472">Membrane</keyword>
<dbReference type="Proteomes" id="UP000095009">
    <property type="component" value="Unassembled WGS sequence"/>
</dbReference>
<dbReference type="InterPro" id="IPR004843">
    <property type="entry name" value="Calcineurin-like_PHP"/>
</dbReference>
<proteinExistence type="predicted"/>
<keyword evidence="1" id="KW-1133">Transmembrane helix</keyword>
<dbReference type="GO" id="GO:0006798">
    <property type="term" value="P:polyphosphate catabolic process"/>
    <property type="evidence" value="ECO:0007669"/>
    <property type="project" value="TreeGrafter"/>
</dbReference>
<dbReference type="Gene3D" id="3.60.21.10">
    <property type="match status" value="1"/>
</dbReference>
<dbReference type="GO" id="GO:0005737">
    <property type="term" value="C:cytoplasm"/>
    <property type="evidence" value="ECO:0007669"/>
    <property type="project" value="TreeGrafter"/>
</dbReference>
<feature type="domain" description="Calcineurin-like phosphoesterase" evidence="2">
    <location>
        <begin position="92"/>
        <end position="206"/>
    </location>
</feature>
<dbReference type="STRING" id="857566.A0A1E3PJ01"/>
<name>A0A1E3PJ01_9ASCO</name>
<dbReference type="PANTHER" id="PTHR42850">
    <property type="entry name" value="METALLOPHOSPHOESTERASE"/>
    <property type="match status" value="1"/>
</dbReference>
<evidence type="ECO:0000313" key="3">
    <source>
        <dbReference type="EMBL" id="ODQ65426.1"/>
    </source>
</evidence>
<dbReference type="InterPro" id="IPR006186">
    <property type="entry name" value="Ser/Thr-sp_prot-phosphatase"/>
</dbReference>
<sequence>MDQDTKQAQEYGSLPTYSENAVFESAPDTLSYRSRMKWIKMLAAAAVAVWLTYYFLMVLPFTSTRSIKIPELQRVKILDYNVYAPSHETRSKLILVGDVHGHLGRLEKVLAKANFRPRNADTLVVLGDFISKGPKSIETLNYLMKLRKKYGNSTVECVRGNHEHAILTLYAKYHNLPAPPIKAPNLSSNEDLSPTNNAHFLSNNKGAVSDQDIVRHLKPAHIEFLSSCPAIISLPNVTITHNKMKSKISRANGVVMAHGGLQWDIPTLEEQDPITVMNIRSLLPPSYHEASSLNAFSKEILETYDPELGNPLPWVDMWVKYQKTLPESERQLVYYGHNAADGLNLREFTRGLDSGCTKGNRLTTAVITQRSDLTFEETVISVNC</sequence>
<gene>
    <name evidence="3" type="ORF">NADFUDRAFT_47088</name>
</gene>
<keyword evidence="4" id="KW-1185">Reference proteome</keyword>
<dbReference type="InterPro" id="IPR050126">
    <property type="entry name" value="Ap4A_hydrolase"/>
</dbReference>
<dbReference type="SUPFAM" id="SSF56300">
    <property type="entry name" value="Metallo-dependent phosphatases"/>
    <property type="match status" value="1"/>
</dbReference>
<reference evidence="3 4" key="1">
    <citation type="journal article" date="2016" name="Proc. Natl. Acad. Sci. U.S.A.">
        <title>Comparative genomics of biotechnologically important yeasts.</title>
        <authorList>
            <person name="Riley R."/>
            <person name="Haridas S."/>
            <person name="Wolfe K.H."/>
            <person name="Lopes M.R."/>
            <person name="Hittinger C.T."/>
            <person name="Goeker M."/>
            <person name="Salamov A.A."/>
            <person name="Wisecaver J.H."/>
            <person name="Long T.M."/>
            <person name="Calvey C.H."/>
            <person name="Aerts A.L."/>
            <person name="Barry K.W."/>
            <person name="Choi C."/>
            <person name="Clum A."/>
            <person name="Coughlan A.Y."/>
            <person name="Deshpande S."/>
            <person name="Douglass A.P."/>
            <person name="Hanson S.J."/>
            <person name="Klenk H.-P."/>
            <person name="LaButti K.M."/>
            <person name="Lapidus A."/>
            <person name="Lindquist E.A."/>
            <person name="Lipzen A.M."/>
            <person name="Meier-Kolthoff J.P."/>
            <person name="Ohm R.A."/>
            <person name="Otillar R.P."/>
            <person name="Pangilinan J.L."/>
            <person name="Peng Y."/>
            <person name="Rokas A."/>
            <person name="Rosa C.A."/>
            <person name="Scheuner C."/>
            <person name="Sibirny A.A."/>
            <person name="Slot J.C."/>
            <person name="Stielow J.B."/>
            <person name="Sun H."/>
            <person name="Kurtzman C.P."/>
            <person name="Blackwell M."/>
            <person name="Grigoriev I.V."/>
            <person name="Jeffries T.W."/>
        </authorList>
    </citation>
    <scope>NUCLEOTIDE SEQUENCE [LARGE SCALE GENOMIC DNA]</scope>
    <source>
        <strain evidence="3 4">DSM 6958</strain>
    </source>
</reference>
<dbReference type="Pfam" id="PF00149">
    <property type="entry name" value="Metallophos"/>
    <property type="match status" value="1"/>
</dbReference>
<dbReference type="PANTHER" id="PTHR42850:SF4">
    <property type="entry name" value="ZINC-DEPENDENT ENDOPOLYPHOSPHATASE"/>
    <property type="match status" value="1"/>
</dbReference>
<evidence type="ECO:0000313" key="4">
    <source>
        <dbReference type="Proteomes" id="UP000095009"/>
    </source>
</evidence>
<dbReference type="OrthoDB" id="10267127at2759"/>
<organism evidence="3 4">
    <name type="scientific">Nadsonia fulvescens var. elongata DSM 6958</name>
    <dbReference type="NCBI Taxonomy" id="857566"/>
    <lineage>
        <taxon>Eukaryota</taxon>
        <taxon>Fungi</taxon>
        <taxon>Dikarya</taxon>
        <taxon>Ascomycota</taxon>
        <taxon>Saccharomycotina</taxon>
        <taxon>Dipodascomycetes</taxon>
        <taxon>Dipodascales</taxon>
        <taxon>Dipodascales incertae sedis</taxon>
        <taxon>Nadsonia</taxon>
    </lineage>
</organism>
<dbReference type="AlphaFoldDB" id="A0A1E3PJ01"/>
<feature type="transmembrane region" description="Helical" evidence="1">
    <location>
        <begin position="41"/>
        <end position="61"/>
    </location>
</feature>
<keyword evidence="1" id="KW-0812">Transmembrane</keyword>
<protein>
    <submittedName>
        <fullName evidence="3">Metallo-dependent phosphatase</fullName>
    </submittedName>
</protein>
<evidence type="ECO:0000259" key="2">
    <source>
        <dbReference type="Pfam" id="PF00149"/>
    </source>
</evidence>
<accession>A0A1E3PJ01</accession>
<dbReference type="GO" id="GO:0016791">
    <property type="term" value="F:phosphatase activity"/>
    <property type="evidence" value="ECO:0007669"/>
    <property type="project" value="TreeGrafter"/>
</dbReference>
<dbReference type="GO" id="GO:0000298">
    <property type="term" value="F:endopolyphosphatase activity"/>
    <property type="evidence" value="ECO:0007669"/>
    <property type="project" value="TreeGrafter"/>
</dbReference>